<comment type="caution">
    <text evidence="4">The sequence shown here is derived from an EMBL/GenBank/DDBJ whole genome shotgun (WGS) entry which is preliminary data.</text>
</comment>
<dbReference type="PRINTS" id="PR00081">
    <property type="entry name" value="GDHRDH"/>
</dbReference>
<organism evidence="4 5">
    <name type="scientific">Streptomyces dysideae</name>
    <dbReference type="NCBI Taxonomy" id="909626"/>
    <lineage>
        <taxon>Bacteria</taxon>
        <taxon>Bacillati</taxon>
        <taxon>Actinomycetota</taxon>
        <taxon>Actinomycetes</taxon>
        <taxon>Kitasatosporales</taxon>
        <taxon>Streptomycetaceae</taxon>
        <taxon>Streptomyces</taxon>
    </lineage>
</organism>
<dbReference type="STRING" id="909626.AQJ91_48110"/>
<dbReference type="PANTHER" id="PTHR24320:SF148">
    <property type="entry name" value="NAD(P)-BINDING ROSSMANN-FOLD SUPERFAMILY PROTEIN"/>
    <property type="match status" value="1"/>
</dbReference>
<dbReference type="Pfam" id="PF00106">
    <property type="entry name" value="adh_short"/>
    <property type="match status" value="1"/>
</dbReference>
<sequence length="309" mass="33117">MEGKWTSDRIPDLAGRTFVVTGANSGLGLATTRHVARRGAHVVMAVRNETKGRRAAAEISDAHPGASLEVRHVDLADLDSVRAFADGIHADGLRVDVLVNNAGLMAVPRQLSPQGRESQFASNHLGHFALTGLVLDLLQAGSDPRVVTVTSLAHHSGEIFFDGLTGVQIYAPVTYYYQSKFANVLFGLELDRRLRAAGSPVRSLLAHPGFTATNLMSTGPTGMLKVTGALAKTLLFQNVERGVLPQLYAATAPHARGGELYGPDGWKESRGHPTTVRPSDASQDPDTARRLWELSEELTGIRYALATPS</sequence>
<dbReference type="NCBIfam" id="NF004513">
    <property type="entry name" value="PRK05854.1"/>
    <property type="match status" value="1"/>
</dbReference>
<evidence type="ECO:0000256" key="2">
    <source>
        <dbReference type="ARBA" id="ARBA00023002"/>
    </source>
</evidence>
<keyword evidence="5" id="KW-1185">Reference proteome</keyword>
<evidence type="ECO:0000256" key="1">
    <source>
        <dbReference type="ARBA" id="ARBA00006484"/>
    </source>
</evidence>
<dbReference type="PANTHER" id="PTHR24320">
    <property type="entry name" value="RETINOL DEHYDROGENASE"/>
    <property type="match status" value="1"/>
</dbReference>
<dbReference type="Gene3D" id="3.40.50.720">
    <property type="entry name" value="NAD(P)-binding Rossmann-like Domain"/>
    <property type="match status" value="1"/>
</dbReference>
<feature type="region of interest" description="Disordered" evidence="3">
    <location>
        <begin position="259"/>
        <end position="287"/>
    </location>
</feature>
<evidence type="ECO:0000256" key="3">
    <source>
        <dbReference type="SAM" id="MobiDB-lite"/>
    </source>
</evidence>
<dbReference type="InterPro" id="IPR036291">
    <property type="entry name" value="NAD(P)-bd_dom_sf"/>
</dbReference>
<dbReference type="SUPFAM" id="SSF51735">
    <property type="entry name" value="NAD(P)-binding Rossmann-fold domains"/>
    <property type="match status" value="1"/>
</dbReference>
<comment type="similarity">
    <text evidence="1">Belongs to the short-chain dehydrogenases/reductases (SDR) family.</text>
</comment>
<dbReference type="OrthoDB" id="4577644at2"/>
<name>A0A117RV82_9ACTN</name>
<dbReference type="Proteomes" id="UP000053260">
    <property type="component" value="Unassembled WGS sequence"/>
</dbReference>
<feature type="compositionally biased region" description="Polar residues" evidence="3">
    <location>
        <begin position="276"/>
        <end position="285"/>
    </location>
</feature>
<reference evidence="4 5" key="1">
    <citation type="submission" date="2015-10" db="EMBL/GenBank/DDBJ databases">
        <title>Draft genome sequence of Streptomyces sp. RV15, isolated from a marine sponge.</title>
        <authorList>
            <person name="Ruckert C."/>
            <person name="Abdelmohsen U.R."/>
            <person name="Winkler A."/>
            <person name="Hentschel U."/>
            <person name="Kalinowski J."/>
            <person name="Kampfer P."/>
            <person name="Glaeser S."/>
        </authorList>
    </citation>
    <scope>NUCLEOTIDE SEQUENCE [LARGE SCALE GENOMIC DNA]</scope>
    <source>
        <strain evidence="4 5">RV15</strain>
    </source>
</reference>
<evidence type="ECO:0000313" key="5">
    <source>
        <dbReference type="Proteomes" id="UP000053260"/>
    </source>
</evidence>
<dbReference type="CDD" id="cd05327">
    <property type="entry name" value="retinol-DH_like_SDR_c_like"/>
    <property type="match status" value="1"/>
</dbReference>
<proteinExistence type="inferred from homology"/>
<keyword evidence="2" id="KW-0560">Oxidoreductase</keyword>
<protein>
    <submittedName>
        <fullName evidence="4">Short-chain dehydrogenase</fullName>
    </submittedName>
</protein>
<dbReference type="GO" id="GO:0016491">
    <property type="term" value="F:oxidoreductase activity"/>
    <property type="evidence" value="ECO:0007669"/>
    <property type="project" value="UniProtKB-KW"/>
</dbReference>
<dbReference type="NCBIfam" id="NF004846">
    <property type="entry name" value="PRK06197.1"/>
    <property type="match status" value="1"/>
</dbReference>
<accession>A0A117RV82</accession>
<dbReference type="RefSeq" id="WP_067036720.1">
    <property type="nucleotide sequence ID" value="NZ_KQ949168.1"/>
</dbReference>
<dbReference type="AlphaFoldDB" id="A0A117RV82"/>
<evidence type="ECO:0000313" key="4">
    <source>
        <dbReference type="EMBL" id="KUO11482.1"/>
    </source>
</evidence>
<gene>
    <name evidence="4" type="ORF">AQJ91_48110</name>
</gene>
<dbReference type="InterPro" id="IPR002347">
    <property type="entry name" value="SDR_fam"/>
</dbReference>
<dbReference type="EMBL" id="LMXB01000186">
    <property type="protein sequence ID" value="KUO11482.1"/>
    <property type="molecule type" value="Genomic_DNA"/>
</dbReference>